<reference evidence="2 3" key="1">
    <citation type="journal article" date="2017" name="Nature">
        <title>The Apostasia genome and the evolution of orchids.</title>
        <authorList>
            <person name="Zhang G.Q."/>
            <person name="Liu K.W."/>
            <person name="Li Z."/>
            <person name="Lohaus R."/>
            <person name="Hsiao Y.Y."/>
            <person name="Niu S.C."/>
            <person name="Wang J.Y."/>
            <person name="Lin Y.C."/>
            <person name="Xu Q."/>
            <person name="Chen L.J."/>
            <person name="Yoshida K."/>
            <person name="Fujiwara S."/>
            <person name="Wang Z.W."/>
            <person name="Zhang Y.Q."/>
            <person name="Mitsuda N."/>
            <person name="Wang M."/>
            <person name="Liu G.H."/>
            <person name="Pecoraro L."/>
            <person name="Huang H.X."/>
            <person name="Xiao X.J."/>
            <person name="Lin M."/>
            <person name="Wu X.Y."/>
            <person name="Wu W.L."/>
            <person name="Chen Y.Y."/>
            <person name="Chang S.B."/>
            <person name="Sakamoto S."/>
            <person name="Ohme-Takagi M."/>
            <person name="Yagi M."/>
            <person name="Zeng S.J."/>
            <person name="Shen C.Y."/>
            <person name="Yeh C.M."/>
            <person name="Luo Y.B."/>
            <person name="Tsai W.C."/>
            <person name="Van de Peer Y."/>
            <person name="Liu Z.J."/>
        </authorList>
    </citation>
    <scope>NUCLEOTIDE SEQUENCE [LARGE SCALE GENOMIC DNA]</scope>
    <source>
        <strain evidence="3">cv. Shenzhen</strain>
        <tissue evidence="2">Stem</tissue>
    </source>
</reference>
<dbReference type="EMBL" id="KZ452995">
    <property type="protein sequence ID" value="PKA48086.1"/>
    <property type="molecule type" value="Genomic_DNA"/>
</dbReference>
<feature type="region of interest" description="Disordered" evidence="1">
    <location>
        <begin position="1"/>
        <end position="28"/>
    </location>
</feature>
<proteinExistence type="predicted"/>
<gene>
    <name evidence="2" type="ORF">AXF42_Ash015849</name>
</gene>
<accession>A0A2H9ZXT3</accession>
<dbReference type="AlphaFoldDB" id="A0A2H9ZXT3"/>
<dbReference type="Proteomes" id="UP000236161">
    <property type="component" value="Unassembled WGS sequence"/>
</dbReference>
<sequence length="59" mass="6831">MKSNSRQMEIELNPKQEQKNQGNLQPLCVPGPNRRHLRRFAPAFPVRIDATCADSQRKE</sequence>
<keyword evidence="3" id="KW-1185">Reference proteome</keyword>
<evidence type="ECO:0000313" key="2">
    <source>
        <dbReference type="EMBL" id="PKA48086.1"/>
    </source>
</evidence>
<organism evidence="2 3">
    <name type="scientific">Apostasia shenzhenica</name>
    <dbReference type="NCBI Taxonomy" id="1088818"/>
    <lineage>
        <taxon>Eukaryota</taxon>
        <taxon>Viridiplantae</taxon>
        <taxon>Streptophyta</taxon>
        <taxon>Embryophyta</taxon>
        <taxon>Tracheophyta</taxon>
        <taxon>Spermatophyta</taxon>
        <taxon>Magnoliopsida</taxon>
        <taxon>Liliopsida</taxon>
        <taxon>Asparagales</taxon>
        <taxon>Orchidaceae</taxon>
        <taxon>Apostasioideae</taxon>
        <taxon>Apostasia</taxon>
    </lineage>
</organism>
<name>A0A2H9ZXT3_9ASPA</name>
<evidence type="ECO:0000256" key="1">
    <source>
        <dbReference type="SAM" id="MobiDB-lite"/>
    </source>
</evidence>
<evidence type="ECO:0000313" key="3">
    <source>
        <dbReference type="Proteomes" id="UP000236161"/>
    </source>
</evidence>
<protein>
    <submittedName>
        <fullName evidence="2">Uncharacterized protein</fullName>
    </submittedName>
</protein>
<feature type="compositionally biased region" description="Basic and acidic residues" evidence="1">
    <location>
        <begin position="8"/>
        <end position="18"/>
    </location>
</feature>